<dbReference type="SUPFAM" id="SSF81277">
    <property type="entry name" value="C-terminal domain of mollusc hemocyanin"/>
    <property type="match status" value="3"/>
</dbReference>
<dbReference type="GO" id="GO:0005344">
    <property type="term" value="F:oxygen carrier activity"/>
    <property type="evidence" value="ECO:0007669"/>
    <property type="project" value="UniProtKB-KW"/>
</dbReference>
<evidence type="ECO:0000256" key="2">
    <source>
        <dbReference type="ARBA" id="ARBA00009470"/>
    </source>
</evidence>
<dbReference type="PANTHER" id="PTHR11474:SF76">
    <property type="entry name" value="SHKT DOMAIN-CONTAINING PROTEIN"/>
    <property type="match status" value="1"/>
</dbReference>
<dbReference type="GO" id="GO:0016491">
    <property type="term" value="F:oxidoreductase activity"/>
    <property type="evidence" value="ECO:0007669"/>
    <property type="project" value="InterPro"/>
</dbReference>
<dbReference type="InterPro" id="IPR028999">
    <property type="entry name" value="Beta-sandwich_Haemocyanin"/>
</dbReference>
<dbReference type="Gene3D" id="2.60.310.10">
    <property type="entry name" value="Haemocyanin C-terminal domain"/>
    <property type="match status" value="3"/>
</dbReference>
<dbReference type="InterPro" id="IPR036848">
    <property type="entry name" value="Haemocyanin_C_sf"/>
</dbReference>
<feature type="domain" description="Tyrosinase copper-binding" evidence="9">
    <location>
        <begin position="903"/>
        <end position="920"/>
    </location>
</feature>
<feature type="domain" description="Tyrosinase copper-binding" evidence="10">
    <location>
        <begin position="214"/>
        <end position="225"/>
    </location>
</feature>
<organism evidence="11">
    <name type="scientific">Lepidochitona cinerea</name>
    <name type="common">Common chiton</name>
    <dbReference type="NCBI Taxonomy" id="256056"/>
    <lineage>
        <taxon>Eukaryota</taxon>
        <taxon>Metazoa</taxon>
        <taxon>Spiralia</taxon>
        <taxon>Lophotrochozoa</taxon>
        <taxon>Mollusca</taxon>
        <taxon>Polyplacophora</taxon>
        <taxon>Neoloricata</taxon>
        <taxon>Chitonida</taxon>
        <taxon>Acanthochitonina</taxon>
        <taxon>Tonicellidae</taxon>
        <taxon>Tonicellinae</taxon>
        <taxon>Lepidochitona</taxon>
    </lineage>
</organism>
<reference evidence="11" key="2">
    <citation type="journal article" date="2011" name="Mol. Phylogenet. Evol.">
        <title>Assessing divergence time of Spirulida and Sepiida (Cephalopoda) based on hemocyanin sequences.</title>
        <authorList>
            <person name="Warnke K.M."/>
            <person name="Meyer A."/>
            <person name="Ebner B."/>
            <person name="Lieb B."/>
        </authorList>
    </citation>
    <scope>NUCLEOTIDE SEQUENCE</scope>
    <source>
        <tissue evidence="11">Whole animal</tissue>
    </source>
</reference>
<comment type="function">
    <text evidence="1">Hemocyanins are copper-containing oxygen carriers occurring freely dissolved in the hemolymph of many mollusks and arthropods.</text>
</comment>
<dbReference type="InterPro" id="IPR050316">
    <property type="entry name" value="Tyrosinase/Hemocyanin"/>
</dbReference>
<evidence type="ECO:0000256" key="7">
    <source>
        <dbReference type="ARBA" id="ARBA00023008"/>
    </source>
</evidence>
<proteinExistence type="evidence at transcript level"/>
<name>F0V3W2_LEPCI</name>
<accession>F0V3W2</accession>
<protein>
    <submittedName>
        <fullName evidence="11">Hemocyanin</fullName>
    </submittedName>
</protein>
<feature type="non-terminal residue" evidence="11">
    <location>
        <position position="1503"/>
    </location>
</feature>
<evidence type="ECO:0000259" key="9">
    <source>
        <dbReference type="PROSITE" id="PS00497"/>
    </source>
</evidence>
<feature type="domain" description="Tyrosinase copper-binding" evidence="10">
    <location>
        <begin position="1451"/>
        <end position="1462"/>
    </location>
</feature>
<evidence type="ECO:0000256" key="1">
    <source>
        <dbReference type="ARBA" id="ARBA00002958"/>
    </source>
</evidence>
<evidence type="ECO:0000256" key="5">
    <source>
        <dbReference type="ARBA" id="ARBA00022723"/>
    </source>
</evidence>
<evidence type="ECO:0000256" key="4">
    <source>
        <dbReference type="ARBA" id="ARBA00022621"/>
    </source>
</evidence>
<keyword evidence="3" id="KW-0813">Transport</keyword>
<dbReference type="EMBL" id="FR682617">
    <property type="protein sequence ID" value="CBW46988.1"/>
    <property type="molecule type" value="mRNA"/>
</dbReference>
<comment type="similarity">
    <text evidence="2">Belongs to the tyrosinase family. Hemocyanin subfamily.</text>
</comment>
<dbReference type="PANTHER" id="PTHR11474">
    <property type="entry name" value="TYROSINASE FAMILY MEMBER"/>
    <property type="match status" value="1"/>
</dbReference>
<evidence type="ECO:0000259" key="10">
    <source>
        <dbReference type="PROSITE" id="PS00498"/>
    </source>
</evidence>
<evidence type="ECO:0000256" key="8">
    <source>
        <dbReference type="ARBA" id="ARBA00023157"/>
    </source>
</evidence>
<dbReference type="InterPro" id="IPR002227">
    <property type="entry name" value="Tyrosinase_Cu-bd"/>
</dbReference>
<dbReference type="PRINTS" id="PR00092">
    <property type="entry name" value="TYROSINASE"/>
</dbReference>
<evidence type="ECO:0000256" key="3">
    <source>
        <dbReference type="ARBA" id="ARBA00022448"/>
    </source>
</evidence>
<dbReference type="Pfam" id="PF14830">
    <property type="entry name" value="Haemocyan_bet_s"/>
    <property type="match status" value="3"/>
</dbReference>
<feature type="domain" description="Tyrosinase copper-binding" evidence="10">
    <location>
        <begin position="628"/>
        <end position="639"/>
    </location>
</feature>
<dbReference type="PROSITE" id="PS00497">
    <property type="entry name" value="TYROSINASE_1"/>
    <property type="match status" value="3"/>
</dbReference>
<dbReference type="Pfam" id="PF00264">
    <property type="entry name" value="Tyrosinase"/>
    <property type="match status" value="4"/>
</dbReference>
<feature type="domain" description="Tyrosinase copper-binding" evidence="9">
    <location>
        <begin position="491"/>
        <end position="508"/>
    </location>
</feature>
<keyword evidence="6" id="KW-0883">Thioether bond</keyword>
<dbReference type="Gene3D" id="1.10.1280.10">
    <property type="entry name" value="Di-copper center containing domain from catechol oxidase"/>
    <property type="match status" value="4"/>
</dbReference>
<keyword evidence="5" id="KW-0479">Metal-binding</keyword>
<keyword evidence="7" id="KW-0186">Copper</keyword>
<evidence type="ECO:0000256" key="6">
    <source>
        <dbReference type="ARBA" id="ARBA00022784"/>
    </source>
</evidence>
<feature type="non-terminal residue" evidence="11">
    <location>
        <position position="1"/>
    </location>
</feature>
<feature type="domain" description="Tyrosinase copper-binding" evidence="10">
    <location>
        <begin position="1044"/>
        <end position="1055"/>
    </location>
</feature>
<reference evidence="11" key="1">
    <citation type="submission" date="2010-08" db="EMBL/GenBank/DDBJ databases">
        <authorList>
            <person name="Meyer A.A."/>
        </authorList>
    </citation>
    <scope>NUCLEOTIDE SEQUENCE</scope>
    <source>
        <tissue evidence="11">Whole animal</tissue>
    </source>
</reference>
<dbReference type="SUPFAM" id="SSF48056">
    <property type="entry name" value="Di-copper centre-containing domain"/>
    <property type="match status" value="4"/>
</dbReference>
<dbReference type="GO" id="GO:0046872">
    <property type="term" value="F:metal ion binding"/>
    <property type="evidence" value="ECO:0007669"/>
    <property type="project" value="UniProtKB-KW"/>
</dbReference>
<dbReference type="InterPro" id="IPR008922">
    <property type="entry name" value="Di-copper_centre_dom_sf"/>
</dbReference>
<sequence length="1503" mass="171893">DESEIDTDWVIVRKGVSRITPEEATALRVALQAVEDDSSAGGFQTIAGYHGIPTICPSPNAAVKFSCCVHGMSTFAHWHRLYTVQFENALRKQGYTGALPYWDWAKPVSSLPALASDETFTDPGSGESKHNPWLSAKIDAAGGVESKRSPRQELFDQPAFGKFTSLGSQMLLAFEQDDFCDFAVQFEVTHNAIHALVGGNEPYSMASLRYTTFDPIFFLHHSSVDRYWAIWQELQRFRGKAYNKANCALQVMREPLMPFNLEQDVNPDEVTRGNAAPFRVFEYENAFGYRYDNLEFNGMSISQLSHELEGRRSYDREFATFMLHGIQQSALIKFYICLSDDDCDHYGGEFYILGDEAEMPWIYDRAYRYEITDQLKALNVRYGDRFFIRSVTLDLNGNELPSDTFPQPAVVYVPARGTYGAEQEWIEPITAASRIRKDLSTLTVGETESLRNAFLRLQRDKVRGYEYIAGFHGLPAKCPSPENPQYACCLHGMPTFPHWHRLYVLQVENALLEIGSSIAVPYWDWTTRIDRLPSLVSEATFYNSRTLRLDRNPFFRGEISFENAFTTRDPQPELFNSDYLYEQILLAFEEEDFCDFEVQFEIAHNAIHALVGGRDSYSLSTLDYTAYDPIFFLHHTNVDRLWAIWQELQRYRKKPFNSAFCALPLMQNPIKPFSFNKSINGDWMTRTYSRPRDAFDYQNNFRYKYDNLNFNGMSIPKLKNLIDSRKNQDRVFAGFLLHGIQTSANVRIYICLPNNGHDDCSHYAGIFSVLGGEKEMPWAFDRLYKFEITAALRDLGLTADSSFDVNIEVTARNGSSLSSSLFPRPTIVYVPGVESVADAHTPANRVRLNINSINERDIQSLMAALSELKEDESADGFAAIASFHGSPPKCKTASGNDIACCIHGMAAFPHWHRLYTVQFEDALRRHGSSVALPYWDWTTDAHLPSLVTRPNYYDAWRDTVVENPFLRGRIEHEDTYTARNIQPELTEVGSSGHNFLYESVLLAFEQEDYCDFEVQFEVSHNAIHYLVGGRHEYAMSSLSYTSYDPIFFLHHSQVDRLWATWQALQKYRKQPYNKAYCAVESMTKPMKPFSFDETFNLNPVTRAHSTPDSVFDYEDLGYTYENLRFNGNSIEELNEIVERRKQSDRVFANFLLHGIGTSADVHFSVCAREGVCQKAGLFFVLGSDLEMPWSFDRTFKYDTTGAVNKLGLSLGEDSYYLDVSIVAVNGTELSNDVLPAPTLSYVPATSSSRREEGDLVGAPGIRKNVDDLSPSEIENLRDALRQVQEDTSEHGFRAIAAYHGLPAQCMTPDGEDTMACCVHGMPNFPHWHRLYTKQMEDALALKGARLGIPYWDWTQPFKNLPYLVTSNDNNPFYRGEVSDGIYTTRDPVPNLFRDPQFGEKSFFYRQVLYTLEQTDYCDFEIQFEVSHNAIHSWVGGESPYSMSTLHYTSYDPLFYLHHSNTDRLWAIWQALQKYRGLPYKTANCAIPLLRKPLNPFSRESNWN</sequence>
<feature type="domain" description="Tyrosinase copper-binding" evidence="9">
    <location>
        <begin position="1319"/>
        <end position="1336"/>
    </location>
</feature>
<dbReference type="PROSITE" id="PS00498">
    <property type="entry name" value="TYROSINASE_2"/>
    <property type="match status" value="4"/>
</dbReference>
<keyword evidence="8" id="KW-1015">Disulfide bond</keyword>
<keyword evidence="4" id="KW-0561">Oxygen transport</keyword>
<evidence type="ECO:0000313" key="11">
    <source>
        <dbReference type="EMBL" id="CBW46988.1"/>
    </source>
</evidence>